<dbReference type="EMBL" id="CADCTX010000661">
    <property type="protein sequence ID" value="CAA9338157.1"/>
    <property type="molecule type" value="Genomic_DNA"/>
</dbReference>
<sequence length="321" mass="35082">GAGEVTGPHLPRSHRELPAVRGRQREHAQYGPGAARGVGAQRGARARRRRRARVGARARARPAHPRPRDAAHVGLRGVPRGEAEPVHGPHPGADAHGPERRRPQGAGLRRRRRRLPGQAVRPPRAARAGGRAAAPRAARGRPQPHERAPRRAGHRGGGEPAGGGAGDLRRGVPRPRQLQGVRRQLRLRRGRPGDPRARRHAAQRGGGGRHAHRLRRAHRRRRLPRDHRRALGAERGARVQRAVPRRGRAARRPRRGARRHLPRRRPGGRGALLPGGQRLRRRAGRRPGALGVDGRAGGAGGRGEDAGQAARRRGDAHRRRL</sequence>
<feature type="compositionally biased region" description="Low complexity" evidence="1">
    <location>
        <begin position="31"/>
        <end position="43"/>
    </location>
</feature>
<dbReference type="AlphaFoldDB" id="A0A6J4LPZ5"/>
<evidence type="ECO:0000256" key="1">
    <source>
        <dbReference type="SAM" id="MobiDB-lite"/>
    </source>
</evidence>
<proteinExistence type="predicted"/>
<feature type="compositionally biased region" description="Low complexity" evidence="1">
    <location>
        <begin position="116"/>
        <end position="141"/>
    </location>
</feature>
<feature type="non-terminal residue" evidence="2">
    <location>
        <position position="321"/>
    </location>
</feature>
<evidence type="ECO:0000313" key="2">
    <source>
        <dbReference type="EMBL" id="CAA9338157.1"/>
    </source>
</evidence>
<name>A0A6J4LPZ5_9BACT</name>
<feature type="region of interest" description="Disordered" evidence="1">
    <location>
        <begin position="1"/>
        <end position="321"/>
    </location>
</feature>
<feature type="compositionally biased region" description="Basic residues" evidence="1">
    <location>
        <begin position="44"/>
        <end position="65"/>
    </location>
</feature>
<reference evidence="2" key="1">
    <citation type="submission" date="2020-02" db="EMBL/GenBank/DDBJ databases">
        <authorList>
            <person name="Meier V. D."/>
        </authorList>
    </citation>
    <scope>NUCLEOTIDE SEQUENCE</scope>
    <source>
        <strain evidence="2">AVDCRST_MAG40</strain>
    </source>
</reference>
<feature type="compositionally biased region" description="Basic residues" evidence="1">
    <location>
        <begin position="197"/>
        <end position="228"/>
    </location>
</feature>
<feature type="compositionally biased region" description="Basic residues" evidence="1">
    <location>
        <begin position="243"/>
        <end position="267"/>
    </location>
</feature>
<feature type="non-terminal residue" evidence="2">
    <location>
        <position position="1"/>
    </location>
</feature>
<organism evidence="2">
    <name type="scientific">uncultured Gemmatimonadaceae bacterium</name>
    <dbReference type="NCBI Taxonomy" id="246130"/>
    <lineage>
        <taxon>Bacteria</taxon>
        <taxon>Pseudomonadati</taxon>
        <taxon>Gemmatimonadota</taxon>
        <taxon>Gemmatimonadia</taxon>
        <taxon>Gemmatimonadales</taxon>
        <taxon>Gemmatimonadaceae</taxon>
        <taxon>environmental samples</taxon>
    </lineage>
</organism>
<feature type="compositionally biased region" description="Basic residues" evidence="1">
    <location>
        <begin position="310"/>
        <end position="321"/>
    </location>
</feature>
<protein>
    <submittedName>
        <fullName evidence="2">Diguanylate cyclase/phosphodiesterase (GGDEF &amp; EAL domains) with PAS/PAC sensor(S)</fullName>
    </submittedName>
</protein>
<gene>
    <name evidence="2" type="ORF">AVDCRST_MAG40-2269</name>
</gene>
<feature type="compositionally biased region" description="Basic and acidic residues" evidence="1">
    <location>
        <begin position="13"/>
        <end position="28"/>
    </location>
</feature>
<accession>A0A6J4LPZ5</accession>